<evidence type="ECO:0000313" key="1">
    <source>
        <dbReference type="EMBL" id="KAK3369557.1"/>
    </source>
</evidence>
<dbReference type="EMBL" id="JAULSN010000006">
    <property type="protein sequence ID" value="KAK3369557.1"/>
    <property type="molecule type" value="Genomic_DNA"/>
</dbReference>
<name>A0AAE0K4P0_9PEZI</name>
<keyword evidence="2" id="KW-1185">Reference proteome</keyword>
<reference evidence="1" key="2">
    <citation type="submission" date="2023-06" db="EMBL/GenBank/DDBJ databases">
        <authorList>
            <consortium name="Lawrence Berkeley National Laboratory"/>
            <person name="Haridas S."/>
            <person name="Hensen N."/>
            <person name="Bonometti L."/>
            <person name="Westerberg I."/>
            <person name="Brannstrom I.O."/>
            <person name="Guillou S."/>
            <person name="Cros-Aarteil S."/>
            <person name="Calhoun S."/>
            <person name="Kuo A."/>
            <person name="Mondo S."/>
            <person name="Pangilinan J."/>
            <person name="Riley R."/>
            <person name="Labutti K."/>
            <person name="Andreopoulos B."/>
            <person name="Lipzen A."/>
            <person name="Chen C."/>
            <person name="Yanf M."/>
            <person name="Daum C."/>
            <person name="Ng V."/>
            <person name="Clum A."/>
            <person name="Steindorff A."/>
            <person name="Ohm R."/>
            <person name="Martin F."/>
            <person name="Silar P."/>
            <person name="Natvig D."/>
            <person name="Lalanne C."/>
            <person name="Gautier V."/>
            <person name="Ament-Velasquez S.L."/>
            <person name="Kruys A."/>
            <person name="Hutchinson M.I."/>
            <person name="Powell A.J."/>
            <person name="Barry K."/>
            <person name="Miller A.N."/>
            <person name="Grigoriev I.V."/>
            <person name="Debuchy R."/>
            <person name="Gladieux P."/>
            <person name="Thoren M.H."/>
            <person name="Johannesson H."/>
        </authorList>
    </citation>
    <scope>NUCLEOTIDE SEQUENCE</scope>
    <source>
        <strain evidence="1">CBS 958.72</strain>
    </source>
</reference>
<reference evidence="1" key="1">
    <citation type="journal article" date="2023" name="Mol. Phylogenet. Evol.">
        <title>Genome-scale phylogeny and comparative genomics of the fungal order Sordariales.</title>
        <authorList>
            <person name="Hensen N."/>
            <person name="Bonometti L."/>
            <person name="Westerberg I."/>
            <person name="Brannstrom I.O."/>
            <person name="Guillou S."/>
            <person name="Cros-Aarteil S."/>
            <person name="Calhoun S."/>
            <person name="Haridas S."/>
            <person name="Kuo A."/>
            <person name="Mondo S."/>
            <person name="Pangilinan J."/>
            <person name="Riley R."/>
            <person name="LaButti K."/>
            <person name="Andreopoulos B."/>
            <person name="Lipzen A."/>
            <person name="Chen C."/>
            <person name="Yan M."/>
            <person name="Daum C."/>
            <person name="Ng V."/>
            <person name="Clum A."/>
            <person name="Steindorff A."/>
            <person name="Ohm R.A."/>
            <person name="Martin F."/>
            <person name="Silar P."/>
            <person name="Natvig D.O."/>
            <person name="Lalanne C."/>
            <person name="Gautier V."/>
            <person name="Ament-Velasquez S.L."/>
            <person name="Kruys A."/>
            <person name="Hutchinson M.I."/>
            <person name="Powell A.J."/>
            <person name="Barry K."/>
            <person name="Miller A.N."/>
            <person name="Grigoriev I.V."/>
            <person name="Debuchy R."/>
            <person name="Gladieux P."/>
            <person name="Hiltunen Thoren M."/>
            <person name="Johannesson H."/>
        </authorList>
    </citation>
    <scope>NUCLEOTIDE SEQUENCE</scope>
    <source>
        <strain evidence="1">CBS 958.72</strain>
    </source>
</reference>
<sequence>INPFTGKPYNTTFLRLYDLIRYEHTIHNKPRYVVYNREKTFSRADALTRYYRIYHPNRELLSGKRR</sequence>
<proteinExistence type="predicted"/>
<dbReference type="AlphaFoldDB" id="A0AAE0K4P0"/>
<feature type="non-terminal residue" evidence="1">
    <location>
        <position position="1"/>
    </location>
</feature>
<accession>A0AAE0K4P0</accession>
<protein>
    <submittedName>
        <fullName evidence="1">Uncharacterized protein</fullName>
    </submittedName>
</protein>
<comment type="caution">
    <text evidence="1">The sequence shown here is derived from an EMBL/GenBank/DDBJ whole genome shotgun (WGS) entry which is preliminary data.</text>
</comment>
<feature type="non-terminal residue" evidence="1">
    <location>
        <position position="66"/>
    </location>
</feature>
<evidence type="ECO:0000313" key="2">
    <source>
        <dbReference type="Proteomes" id="UP001287356"/>
    </source>
</evidence>
<dbReference type="Proteomes" id="UP001287356">
    <property type="component" value="Unassembled WGS sequence"/>
</dbReference>
<gene>
    <name evidence="1" type="ORF">B0T24DRAFT_494168</name>
</gene>
<organism evidence="1 2">
    <name type="scientific">Lasiosphaeria ovina</name>
    <dbReference type="NCBI Taxonomy" id="92902"/>
    <lineage>
        <taxon>Eukaryota</taxon>
        <taxon>Fungi</taxon>
        <taxon>Dikarya</taxon>
        <taxon>Ascomycota</taxon>
        <taxon>Pezizomycotina</taxon>
        <taxon>Sordariomycetes</taxon>
        <taxon>Sordariomycetidae</taxon>
        <taxon>Sordariales</taxon>
        <taxon>Lasiosphaeriaceae</taxon>
        <taxon>Lasiosphaeria</taxon>
    </lineage>
</organism>